<evidence type="ECO:0000259" key="1">
    <source>
        <dbReference type="SMART" id="SM00460"/>
    </source>
</evidence>
<dbReference type="PANTHER" id="PTHR42736:SF1">
    <property type="entry name" value="PROTEIN-GLUTAMINE GAMMA-GLUTAMYLTRANSFERASE"/>
    <property type="match status" value="1"/>
</dbReference>
<dbReference type="InterPro" id="IPR052901">
    <property type="entry name" value="Bact_TGase-like"/>
</dbReference>
<evidence type="ECO:0000313" key="3">
    <source>
        <dbReference type="Proteomes" id="UP000651120"/>
    </source>
</evidence>
<accession>A0A832SWA2</accession>
<evidence type="ECO:0000313" key="2">
    <source>
        <dbReference type="EMBL" id="HII46531.1"/>
    </source>
</evidence>
<gene>
    <name evidence="2" type="ORF">HA333_03520</name>
</gene>
<dbReference type="AlphaFoldDB" id="A0A832SWA2"/>
<feature type="domain" description="Transglutaminase-like" evidence="1">
    <location>
        <begin position="245"/>
        <end position="314"/>
    </location>
</feature>
<dbReference type="SUPFAM" id="SSF54001">
    <property type="entry name" value="Cysteine proteinases"/>
    <property type="match status" value="1"/>
</dbReference>
<dbReference type="RefSeq" id="WP_011008373.1">
    <property type="nucleotide sequence ID" value="NZ_DUJP01000015.1"/>
</dbReference>
<dbReference type="PANTHER" id="PTHR42736">
    <property type="entry name" value="PROTEIN-GLUTAMINE GAMMA-GLUTAMYLTRANSFERASE"/>
    <property type="match status" value="1"/>
</dbReference>
<dbReference type="InterPro" id="IPR038765">
    <property type="entry name" value="Papain-like_cys_pep_sf"/>
</dbReference>
<dbReference type="OMA" id="PLMGGCV"/>
<dbReference type="SMART" id="SM00460">
    <property type="entry name" value="TGc"/>
    <property type="match status" value="1"/>
</dbReference>
<dbReference type="GeneID" id="1464228"/>
<sequence length="493" mass="51574">MKWLFGIVGVLLVAIGVISLAQPGYAPGRPLPGGASGFSASPPPAVSVSSGLYFKTYINARGTGGVMYLRCYVYDVYLSGSWIYEGSGGSSFGDGVVTVGPGPFKFGGEVNLSAPLMGGCVPLATPAVDGLVLGGFKVAAPGARLAADLEGLYVSFAGGLLSHIVSYIGEGAAPGRPNDRHLYVPPDLKPTLEGIVANITAGCGDARCVAARIKAFLASGFIYDGTLDAVWPEIPQGVDPVLWFLKEGKRGVCIHFASAFVLLARAAGVPARLVIGYVSDGPVPTGWALTAFSPHAWAEYYVEGVGWVGVEATPGGAAQAPLGAVQLPLDAPPETPAAAAPAGPPAPPLEIPSWILAAVAAFVAIPIVLTARRRYITLGVGEEFVVGGPAGFAVYVNKRLVGKAPARLVFDKPGFYVVRAGPLVYLVRVLDYKRLAGSLYRRVLKRLGLPPTVTPRELASLRPEYGEVALLFERIRFGPRASREDVERLRRAL</sequence>
<dbReference type="Pfam" id="PF01841">
    <property type="entry name" value="Transglut_core"/>
    <property type="match status" value="1"/>
</dbReference>
<proteinExistence type="predicted"/>
<comment type="caution">
    <text evidence="2">The sequence shown here is derived from an EMBL/GenBank/DDBJ whole genome shotgun (WGS) entry which is preliminary data.</text>
</comment>
<dbReference type="Proteomes" id="UP000651120">
    <property type="component" value="Unassembled WGS sequence"/>
</dbReference>
<dbReference type="Gene3D" id="3.10.620.30">
    <property type="match status" value="1"/>
</dbReference>
<reference evidence="2" key="1">
    <citation type="journal article" date="2020" name="bioRxiv">
        <title>A rank-normalized archaeal taxonomy based on genome phylogeny resolves widespread incomplete and uneven classifications.</title>
        <authorList>
            <person name="Rinke C."/>
            <person name="Chuvochina M."/>
            <person name="Mussig A.J."/>
            <person name="Chaumeil P.-A."/>
            <person name="Waite D.W."/>
            <person name="Whitman W.B."/>
            <person name="Parks D.H."/>
            <person name="Hugenholtz P."/>
        </authorList>
    </citation>
    <scope>NUCLEOTIDE SEQUENCE</scope>
    <source>
        <strain evidence="2">UBA8839</strain>
    </source>
</reference>
<name>A0A832SWA2_9CREN</name>
<dbReference type="EMBL" id="DUJP01000015">
    <property type="protein sequence ID" value="HII46531.1"/>
    <property type="molecule type" value="Genomic_DNA"/>
</dbReference>
<protein>
    <submittedName>
        <fullName evidence="2">Transglutaminase</fullName>
    </submittedName>
</protein>
<dbReference type="InterPro" id="IPR002931">
    <property type="entry name" value="Transglutaminase-like"/>
</dbReference>
<dbReference type="SMR" id="A0A832SWA2"/>
<organism evidence="2 3">
    <name type="scientific">Pyrobaculum aerophilum</name>
    <dbReference type="NCBI Taxonomy" id="13773"/>
    <lineage>
        <taxon>Archaea</taxon>
        <taxon>Thermoproteota</taxon>
        <taxon>Thermoprotei</taxon>
        <taxon>Thermoproteales</taxon>
        <taxon>Thermoproteaceae</taxon>
        <taxon>Pyrobaculum</taxon>
    </lineage>
</organism>